<gene>
    <name evidence="1" type="ORF">Raf01_65590</name>
</gene>
<sequence>MVAEKDRLARFGFEFMGYVAKRRSRKIIGANRKPLPQQEELVEDLAVIARTFSPRPSRMWRYEKQLKRLEAADLTVGRGR</sequence>
<accession>A0A8J3VTF6</accession>
<proteinExistence type="predicted"/>
<dbReference type="Proteomes" id="UP000642748">
    <property type="component" value="Unassembled WGS sequence"/>
</dbReference>
<protein>
    <submittedName>
        <fullName evidence="1">Uncharacterized protein</fullName>
    </submittedName>
</protein>
<keyword evidence="2" id="KW-1185">Reference proteome</keyword>
<evidence type="ECO:0000313" key="1">
    <source>
        <dbReference type="EMBL" id="GIH18387.1"/>
    </source>
</evidence>
<evidence type="ECO:0000313" key="2">
    <source>
        <dbReference type="Proteomes" id="UP000642748"/>
    </source>
</evidence>
<dbReference type="AlphaFoldDB" id="A0A8J3VTF6"/>
<comment type="caution">
    <text evidence="1">The sequence shown here is derived from an EMBL/GenBank/DDBJ whole genome shotgun (WGS) entry which is preliminary data.</text>
</comment>
<dbReference type="EMBL" id="BONZ01000066">
    <property type="protein sequence ID" value="GIH18387.1"/>
    <property type="molecule type" value="Genomic_DNA"/>
</dbReference>
<reference evidence="1" key="1">
    <citation type="submission" date="2021-01" db="EMBL/GenBank/DDBJ databases">
        <title>Whole genome shotgun sequence of Rugosimonospora africana NBRC 104875.</title>
        <authorList>
            <person name="Komaki H."/>
            <person name="Tamura T."/>
        </authorList>
    </citation>
    <scope>NUCLEOTIDE SEQUENCE</scope>
    <source>
        <strain evidence="1">NBRC 104875</strain>
    </source>
</reference>
<organism evidence="1 2">
    <name type="scientific">Rugosimonospora africana</name>
    <dbReference type="NCBI Taxonomy" id="556532"/>
    <lineage>
        <taxon>Bacteria</taxon>
        <taxon>Bacillati</taxon>
        <taxon>Actinomycetota</taxon>
        <taxon>Actinomycetes</taxon>
        <taxon>Micromonosporales</taxon>
        <taxon>Micromonosporaceae</taxon>
        <taxon>Rugosimonospora</taxon>
    </lineage>
</organism>
<name>A0A8J3VTF6_9ACTN</name>